<evidence type="ECO:0008006" key="2">
    <source>
        <dbReference type="Google" id="ProtNLM"/>
    </source>
</evidence>
<accession>A0A8S5MI89</accession>
<protein>
    <recommendedName>
        <fullName evidence="2">Head-tail adaptor</fullName>
    </recommendedName>
</protein>
<proteinExistence type="predicted"/>
<dbReference type="EMBL" id="BK014905">
    <property type="protein sequence ID" value="DAD81619.1"/>
    <property type="molecule type" value="Genomic_DNA"/>
</dbReference>
<evidence type="ECO:0000313" key="1">
    <source>
        <dbReference type="EMBL" id="DAD81619.1"/>
    </source>
</evidence>
<name>A0A8S5MI89_9CAUD</name>
<organism evidence="1">
    <name type="scientific">Myoviridae sp. cthmz15</name>
    <dbReference type="NCBI Taxonomy" id="2826684"/>
    <lineage>
        <taxon>Viruses</taxon>
        <taxon>Duplodnaviria</taxon>
        <taxon>Heunggongvirae</taxon>
        <taxon>Uroviricota</taxon>
        <taxon>Caudoviricetes</taxon>
    </lineage>
</organism>
<sequence>MREYTFSEIVELIRVDEATGEETQRRSYAEIASVRGSETYQAMTVGLKPELMIVLPDWYDDYHGEKRLIYSGNEYRVLRAYKTEDLRAELTVYRLRPGVSDSDTFL</sequence>
<reference evidence="1" key="1">
    <citation type="journal article" date="2021" name="Proc. Natl. Acad. Sci. U.S.A.">
        <title>A Catalog of Tens of Thousands of Viruses from Human Metagenomes Reveals Hidden Associations with Chronic Diseases.</title>
        <authorList>
            <person name="Tisza M.J."/>
            <person name="Buck C.B."/>
        </authorList>
    </citation>
    <scope>NUCLEOTIDE SEQUENCE</scope>
    <source>
        <strain evidence="1">Cthmz15</strain>
    </source>
</reference>